<proteinExistence type="predicted"/>
<dbReference type="Proteomes" id="UP000028058">
    <property type="component" value="Unassembled WGS sequence"/>
</dbReference>
<evidence type="ECO:0000313" key="2">
    <source>
        <dbReference type="Proteomes" id="UP000028058"/>
    </source>
</evidence>
<dbReference type="Pfam" id="PF18844">
    <property type="entry name" value="baeRF_family2"/>
    <property type="match status" value="1"/>
</dbReference>
<protein>
    <recommendedName>
        <fullName evidence="3">Peptide chain release factor 1</fullName>
    </recommendedName>
</protein>
<dbReference type="RefSeq" id="WP_043463966.1">
    <property type="nucleotide sequence ID" value="NZ_JBIRWO010000015.1"/>
</dbReference>
<keyword evidence="2" id="KW-1185">Reference proteome</keyword>
<gene>
    <name evidence="1" type="ORF">SFRA_030270</name>
</gene>
<dbReference type="OrthoDB" id="5179393at2"/>
<evidence type="ECO:0000313" key="1">
    <source>
        <dbReference type="EMBL" id="RKM91075.1"/>
    </source>
</evidence>
<sequence length="388" mass="42969">MELAFLNPVVERPGPWASVYFDTSRASQYAFKEQELAAREACDELAVQGADERTCRTLREVLSDLPRTGAPGRALFATGGEVVLDVPLGEAPQGRSEVSWSPVPHLGPLLEHRTENPRCLIAYIDRKGADFEVRDDYGREKAGHQEGQDWPIHRNRHGADWSVRHFELAVEETWDHNAGEIAKALAETWEETGARMLVLAGDVRERRAVHDRLPEPLKSACTETEYGGRAASARRERLDEVVDEAREKYVRQHTAELLDRFRSRRAQVPGDVPHDAAEGVPALVEAAREHRIGSLVIRPGGPDVHREVWVGREPDQIAVRHTDIPYLGDTEPVAVRADDALLRAAAASGAEAVVVHRPEDVDGDLPSGGLGALLRWPSARGERLEESL</sequence>
<accession>A0A3M8F463</accession>
<dbReference type="InterPro" id="IPR040701">
    <property type="entry name" value="Bact_RF_family2"/>
</dbReference>
<organism evidence="1 2">
    <name type="scientific">Streptomyces xinghaiensis</name>
    <dbReference type="NCBI Taxonomy" id="1038928"/>
    <lineage>
        <taxon>Bacteria</taxon>
        <taxon>Bacillati</taxon>
        <taxon>Actinomycetota</taxon>
        <taxon>Actinomycetes</taxon>
        <taxon>Kitasatosporales</taxon>
        <taxon>Streptomycetaceae</taxon>
        <taxon>Streptomyces</taxon>
    </lineage>
</organism>
<evidence type="ECO:0008006" key="3">
    <source>
        <dbReference type="Google" id="ProtNLM"/>
    </source>
</evidence>
<comment type="caution">
    <text evidence="1">The sequence shown here is derived from an EMBL/GenBank/DDBJ whole genome shotgun (WGS) entry which is preliminary data.</text>
</comment>
<dbReference type="AlphaFoldDB" id="A0A3M8F463"/>
<name>A0A3M8F463_9ACTN</name>
<reference evidence="1 2" key="1">
    <citation type="journal article" date="2014" name="Genome Announc.">
        <title>Draft Genome Sequence of Streptomyces fradiae ATCC 19609, a Strain Highly Sensitive to Antibiotics.</title>
        <authorList>
            <person name="Bekker O.B."/>
            <person name="Klimina K.M."/>
            <person name="Vatlin A.A."/>
            <person name="Zakharevich N.V."/>
            <person name="Kasianov A.S."/>
            <person name="Danilenko V.N."/>
        </authorList>
    </citation>
    <scope>NUCLEOTIDE SEQUENCE [LARGE SCALE GENOMIC DNA]</scope>
    <source>
        <strain evidence="1 2">ATCC 19609</strain>
    </source>
</reference>
<dbReference type="EMBL" id="JNAD02000019">
    <property type="protein sequence ID" value="RKM91075.1"/>
    <property type="molecule type" value="Genomic_DNA"/>
</dbReference>